<dbReference type="Proteomes" id="UP000541058">
    <property type="component" value="Unassembled WGS sequence"/>
</dbReference>
<feature type="active site" description="Acyl-thioester intermediate" evidence="2">
    <location>
        <position position="181"/>
    </location>
</feature>
<dbReference type="GO" id="GO:0016787">
    <property type="term" value="F:hydrolase activity"/>
    <property type="evidence" value="ECO:0007669"/>
    <property type="project" value="UniProtKB-KW"/>
</dbReference>
<organism evidence="3 4">
    <name type="scientific">Globicatella sulfidifaciens</name>
    <dbReference type="NCBI Taxonomy" id="136093"/>
    <lineage>
        <taxon>Bacteria</taxon>
        <taxon>Bacillati</taxon>
        <taxon>Bacillota</taxon>
        <taxon>Bacilli</taxon>
        <taxon>Lactobacillales</taxon>
        <taxon>Aerococcaceae</taxon>
        <taxon>Globicatella</taxon>
    </lineage>
</organism>
<evidence type="ECO:0000256" key="1">
    <source>
        <dbReference type="ARBA" id="ARBA00022801"/>
    </source>
</evidence>
<keyword evidence="1" id="KW-0378">Hydrolase</keyword>
<evidence type="ECO:0000256" key="2">
    <source>
        <dbReference type="PIRSR" id="PIRSR605754-1"/>
    </source>
</evidence>
<feature type="active site" description="Proton donor/acceptor" evidence="2">
    <location>
        <position position="120"/>
    </location>
</feature>
<dbReference type="EMBL" id="JAAYSM010000163">
    <property type="protein sequence ID" value="NLJ18254.1"/>
    <property type="molecule type" value="Genomic_DNA"/>
</dbReference>
<proteinExistence type="predicted"/>
<comment type="caution">
    <text evidence="3">The sequence shown here is derived from an EMBL/GenBank/DDBJ whole genome shotgun (WGS) entry which is preliminary data.</text>
</comment>
<gene>
    <name evidence="3" type="ORF">GX355_05275</name>
</gene>
<sequence length="197" mass="22892">MKKINRWKLISIVLLLISIGWGSYNYLEDWLAGQQSKTILSEMKLIKKNETVVEEYQPILQGKTMPTKQIGEYRYLGEIRIESLNLELPIIDQWDYPRLKVAPSRYQGSYYDQNLIIAGHNYHTHFGPLLYIDEGAIVELINVDGEVFRYQVIDTEELEPTEISVLVAGESEKWDLTLFTCTSSTLARQIIRCKQIF</sequence>
<protein>
    <submittedName>
        <fullName evidence="3">Sortase</fullName>
    </submittedName>
</protein>
<name>A0A7X8GZX2_9LACT</name>
<dbReference type="InterPro" id="IPR005754">
    <property type="entry name" value="Sortase"/>
</dbReference>
<dbReference type="Gene3D" id="2.40.260.10">
    <property type="entry name" value="Sortase"/>
    <property type="match status" value="1"/>
</dbReference>
<dbReference type="NCBIfam" id="TIGR01076">
    <property type="entry name" value="sortase_fam"/>
    <property type="match status" value="1"/>
</dbReference>
<dbReference type="SUPFAM" id="SSF63817">
    <property type="entry name" value="Sortase"/>
    <property type="match status" value="1"/>
</dbReference>
<dbReference type="CDD" id="cd00004">
    <property type="entry name" value="Sortase"/>
    <property type="match status" value="1"/>
</dbReference>
<reference evidence="3 4" key="1">
    <citation type="journal article" date="2020" name="Biotechnol. Biofuels">
        <title>New insights from the biogas microbiome by comprehensive genome-resolved metagenomics of nearly 1600 species originating from multiple anaerobic digesters.</title>
        <authorList>
            <person name="Campanaro S."/>
            <person name="Treu L."/>
            <person name="Rodriguez-R L.M."/>
            <person name="Kovalovszki A."/>
            <person name="Ziels R.M."/>
            <person name="Maus I."/>
            <person name="Zhu X."/>
            <person name="Kougias P.G."/>
            <person name="Basile A."/>
            <person name="Luo G."/>
            <person name="Schluter A."/>
            <person name="Konstantinidis K.T."/>
            <person name="Angelidaki I."/>
        </authorList>
    </citation>
    <scope>NUCLEOTIDE SEQUENCE [LARGE SCALE GENOMIC DNA]</scope>
    <source>
        <strain evidence="3">AS23ysBPME_34</strain>
    </source>
</reference>
<dbReference type="Pfam" id="PF04203">
    <property type="entry name" value="Sortase"/>
    <property type="match status" value="1"/>
</dbReference>
<evidence type="ECO:0000313" key="4">
    <source>
        <dbReference type="Proteomes" id="UP000541058"/>
    </source>
</evidence>
<dbReference type="AlphaFoldDB" id="A0A7X8GZX2"/>
<dbReference type="InterPro" id="IPR023365">
    <property type="entry name" value="Sortase_dom-sf"/>
</dbReference>
<evidence type="ECO:0000313" key="3">
    <source>
        <dbReference type="EMBL" id="NLJ18254.1"/>
    </source>
</evidence>
<dbReference type="RefSeq" id="WP_276647807.1">
    <property type="nucleotide sequence ID" value="NZ_JAAYSM010000163.1"/>
</dbReference>
<accession>A0A7X8GZX2</accession>